<evidence type="ECO:0000313" key="4">
    <source>
        <dbReference type="Proteomes" id="UP000308199"/>
    </source>
</evidence>
<dbReference type="GO" id="GO:0003723">
    <property type="term" value="F:RNA binding"/>
    <property type="evidence" value="ECO:0007669"/>
    <property type="project" value="UniProtKB-KW"/>
</dbReference>
<dbReference type="PROSITE" id="PS50994">
    <property type="entry name" value="INTEGRASE"/>
    <property type="match status" value="1"/>
</dbReference>
<accession>A0A4S4L5J2</accession>
<evidence type="ECO:0000259" key="2">
    <source>
        <dbReference type="PROSITE" id="PS50994"/>
    </source>
</evidence>
<dbReference type="InterPro" id="IPR001584">
    <property type="entry name" value="Integrase_cat-core"/>
</dbReference>
<dbReference type="InterPro" id="IPR050951">
    <property type="entry name" value="Retrovirus_Pol_polyprotein"/>
</dbReference>
<dbReference type="Proteomes" id="UP000308199">
    <property type="component" value="Unassembled WGS sequence"/>
</dbReference>
<keyword evidence="4" id="KW-1185">Reference proteome</keyword>
<proteinExistence type="predicted"/>
<dbReference type="GO" id="GO:0005634">
    <property type="term" value="C:nucleus"/>
    <property type="evidence" value="ECO:0007669"/>
    <property type="project" value="UniProtKB-ARBA"/>
</dbReference>
<dbReference type="Gene3D" id="3.30.420.10">
    <property type="entry name" value="Ribonuclease H-like superfamily/Ribonuclease H"/>
    <property type="match status" value="1"/>
</dbReference>
<dbReference type="AlphaFoldDB" id="A0A4S4L5J2"/>
<comment type="caution">
    <text evidence="3">The sequence shown here is derived from an EMBL/GenBank/DDBJ whole genome shotgun (WGS) entry which is preliminary data.</text>
</comment>
<dbReference type="OrthoDB" id="2273864at2759"/>
<dbReference type="SUPFAM" id="SSF53098">
    <property type="entry name" value="Ribonuclease H-like"/>
    <property type="match status" value="1"/>
</dbReference>
<feature type="domain" description="Integrase catalytic" evidence="2">
    <location>
        <begin position="31"/>
        <end position="195"/>
    </location>
</feature>
<dbReference type="InterPro" id="IPR036397">
    <property type="entry name" value="RNaseH_sf"/>
</dbReference>
<organism evidence="3 4">
    <name type="scientific">Phellinidium pouzarii</name>
    <dbReference type="NCBI Taxonomy" id="167371"/>
    <lineage>
        <taxon>Eukaryota</taxon>
        <taxon>Fungi</taxon>
        <taxon>Dikarya</taxon>
        <taxon>Basidiomycota</taxon>
        <taxon>Agaricomycotina</taxon>
        <taxon>Agaricomycetes</taxon>
        <taxon>Hymenochaetales</taxon>
        <taxon>Hymenochaetaceae</taxon>
        <taxon>Phellinidium</taxon>
    </lineage>
</organism>
<dbReference type="InterPro" id="IPR012337">
    <property type="entry name" value="RNaseH-like_sf"/>
</dbReference>
<keyword evidence="1" id="KW-0694">RNA-binding</keyword>
<dbReference type="PANTHER" id="PTHR37984:SF5">
    <property type="entry name" value="PROTEIN NYNRIN-LIKE"/>
    <property type="match status" value="1"/>
</dbReference>
<dbReference type="PANTHER" id="PTHR37984">
    <property type="entry name" value="PROTEIN CBG26694"/>
    <property type="match status" value="1"/>
</dbReference>
<sequence>MLHLFHDLPSLPSAILAYSKPLPLFINTTGGLALPFLSKTLSMAVPLVNKLPLSNSFDSLMVIVDHDSSKGIVLCPCNKTIDALGTALLYHQNVYCHFGLPKCIISDRGPQFASHVFQTLCSCLGIKSKLSTAYHPQTDGQTERANQEIEAYLCIYCGTAPNTWAKSIPDLEFSHNLQTHSITKTSPFNIILSYNPIPIPPAIEPTNLPSLSE</sequence>
<gene>
    <name evidence="3" type="ORF">EW145_g3889</name>
</gene>
<dbReference type="EMBL" id="SGPK01000179">
    <property type="protein sequence ID" value="THH06732.1"/>
    <property type="molecule type" value="Genomic_DNA"/>
</dbReference>
<evidence type="ECO:0000256" key="1">
    <source>
        <dbReference type="ARBA" id="ARBA00022884"/>
    </source>
</evidence>
<evidence type="ECO:0000313" key="3">
    <source>
        <dbReference type="EMBL" id="THH06732.1"/>
    </source>
</evidence>
<protein>
    <recommendedName>
        <fullName evidence="2">Integrase catalytic domain-containing protein</fullName>
    </recommendedName>
</protein>
<dbReference type="GO" id="GO:0015074">
    <property type="term" value="P:DNA integration"/>
    <property type="evidence" value="ECO:0007669"/>
    <property type="project" value="InterPro"/>
</dbReference>
<reference evidence="3 4" key="1">
    <citation type="submission" date="2019-02" db="EMBL/GenBank/DDBJ databases">
        <title>Genome sequencing of the rare red list fungi Phellinidium pouzarii.</title>
        <authorList>
            <person name="Buettner E."/>
            <person name="Kellner H."/>
        </authorList>
    </citation>
    <scope>NUCLEOTIDE SEQUENCE [LARGE SCALE GENOMIC DNA]</scope>
    <source>
        <strain evidence="3 4">DSM 108285</strain>
    </source>
</reference>
<name>A0A4S4L5J2_9AGAM</name>